<gene>
    <name evidence="1" type="ORF">IPOD504_LOCUS15450</name>
</gene>
<dbReference type="Proteomes" id="UP000837857">
    <property type="component" value="Chromosome 7"/>
</dbReference>
<sequence length="221" mass="24757">MLLIEMKWKKQPDGSMVQKSGRVPTNLDGWSPRHQYKWSGVCPLMKTMSGRHSRDVYGSRRAEIPQPLIFHKLPANPARACSPPWVRLIVSWHVFIGPTRAADARRFSPKADRIRAALECAELQDTAPVWHFIANSADRVAVIKSSVERYKIINVASAPDLIASEVKAALVASRRTSIPCPARYLLRHVSVTSPPRSVPSLPLAQWRRVACGRRVRCHAAC</sequence>
<evidence type="ECO:0000313" key="1">
    <source>
        <dbReference type="EMBL" id="CAH2073029.1"/>
    </source>
</evidence>
<name>A0ABN8J3H9_9NEOP</name>
<dbReference type="EMBL" id="OW152819">
    <property type="protein sequence ID" value="CAH2073029.1"/>
    <property type="molecule type" value="Genomic_DNA"/>
</dbReference>
<accession>A0ABN8J3H9</accession>
<proteinExistence type="predicted"/>
<keyword evidence="2" id="KW-1185">Reference proteome</keyword>
<protein>
    <submittedName>
        <fullName evidence="1">Uncharacterized protein</fullName>
    </submittedName>
</protein>
<organism evidence="1 2">
    <name type="scientific">Iphiclides podalirius</name>
    <name type="common">scarce swallowtail</name>
    <dbReference type="NCBI Taxonomy" id="110791"/>
    <lineage>
        <taxon>Eukaryota</taxon>
        <taxon>Metazoa</taxon>
        <taxon>Ecdysozoa</taxon>
        <taxon>Arthropoda</taxon>
        <taxon>Hexapoda</taxon>
        <taxon>Insecta</taxon>
        <taxon>Pterygota</taxon>
        <taxon>Neoptera</taxon>
        <taxon>Endopterygota</taxon>
        <taxon>Lepidoptera</taxon>
        <taxon>Glossata</taxon>
        <taxon>Ditrysia</taxon>
        <taxon>Papilionoidea</taxon>
        <taxon>Papilionidae</taxon>
        <taxon>Papilioninae</taxon>
        <taxon>Iphiclides</taxon>
    </lineage>
</organism>
<feature type="non-terminal residue" evidence="1">
    <location>
        <position position="221"/>
    </location>
</feature>
<reference evidence="1" key="1">
    <citation type="submission" date="2022-03" db="EMBL/GenBank/DDBJ databases">
        <authorList>
            <person name="Martin H S."/>
        </authorList>
    </citation>
    <scope>NUCLEOTIDE SEQUENCE</scope>
</reference>
<evidence type="ECO:0000313" key="2">
    <source>
        <dbReference type="Proteomes" id="UP000837857"/>
    </source>
</evidence>